<keyword evidence="6" id="KW-0805">Transcription regulation</keyword>
<keyword evidence="3" id="KW-0677">Repeat</keyword>
<dbReference type="GO" id="GO:0008270">
    <property type="term" value="F:zinc ion binding"/>
    <property type="evidence" value="ECO:0007669"/>
    <property type="project" value="UniProtKB-KW"/>
</dbReference>
<dbReference type="SMART" id="SM00355">
    <property type="entry name" value="ZnF_C2H2"/>
    <property type="match status" value="3"/>
</dbReference>
<keyword evidence="15" id="KW-1185">Reference proteome</keyword>
<evidence type="ECO:0000256" key="2">
    <source>
        <dbReference type="ARBA" id="ARBA00022723"/>
    </source>
</evidence>
<dbReference type="FunFam" id="3.30.160.60:FF:000736">
    <property type="entry name" value="Zinc finger protein 423"/>
    <property type="match status" value="1"/>
</dbReference>
<keyword evidence="4 10" id="KW-0863">Zinc-finger</keyword>
<proteinExistence type="predicted"/>
<dbReference type="GO" id="GO:0005634">
    <property type="term" value="C:nucleus"/>
    <property type="evidence" value="ECO:0007669"/>
    <property type="project" value="UniProtKB-SubCell"/>
</dbReference>
<keyword evidence="8" id="KW-0804">Transcription</keyword>
<dbReference type="PANTHER" id="PTHR23235:SF120">
    <property type="entry name" value="KRUPPEL-LIKE FACTOR 15"/>
    <property type="match status" value="1"/>
</dbReference>
<dbReference type="STRING" id="1965070.A0A443R166"/>
<organism evidence="14 15">
    <name type="scientific">Dinothrombium tinctorium</name>
    <dbReference type="NCBI Taxonomy" id="1965070"/>
    <lineage>
        <taxon>Eukaryota</taxon>
        <taxon>Metazoa</taxon>
        <taxon>Ecdysozoa</taxon>
        <taxon>Arthropoda</taxon>
        <taxon>Chelicerata</taxon>
        <taxon>Arachnida</taxon>
        <taxon>Acari</taxon>
        <taxon>Acariformes</taxon>
        <taxon>Trombidiformes</taxon>
        <taxon>Prostigmata</taxon>
        <taxon>Anystina</taxon>
        <taxon>Parasitengona</taxon>
        <taxon>Trombidioidea</taxon>
        <taxon>Trombidiidae</taxon>
        <taxon>Dinothrombium</taxon>
    </lineage>
</organism>
<dbReference type="EMBL" id="NCKU01003179">
    <property type="protein sequence ID" value="RWS08022.1"/>
    <property type="molecule type" value="Genomic_DNA"/>
</dbReference>
<dbReference type="InterPro" id="IPR013087">
    <property type="entry name" value="Znf_C2H2_type"/>
</dbReference>
<keyword evidence="9" id="KW-0539">Nucleus</keyword>
<keyword evidence="7" id="KW-0238">DNA-binding</keyword>
<feature type="domain" description="C2H2-type" evidence="12">
    <location>
        <begin position="278"/>
        <end position="305"/>
    </location>
</feature>
<comment type="subcellular location">
    <subcellularLocation>
        <location evidence="1">Nucleus</location>
    </subcellularLocation>
</comment>
<dbReference type="PANTHER" id="PTHR23235">
    <property type="entry name" value="KRUEPPEL-LIKE TRANSCRIPTION FACTOR"/>
    <property type="match status" value="1"/>
</dbReference>
<evidence type="ECO:0000256" key="8">
    <source>
        <dbReference type="ARBA" id="ARBA00023163"/>
    </source>
</evidence>
<evidence type="ECO:0000313" key="13">
    <source>
        <dbReference type="EMBL" id="RWS08022.1"/>
    </source>
</evidence>
<evidence type="ECO:0000256" key="4">
    <source>
        <dbReference type="ARBA" id="ARBA00022771"/>
    </source>
</evidence>
<evidence type="ECO:0000256" key="5">
    <source>
        <dbReference type="ARBA" id="ARBA00022833"/>
    </source>
</evidence>
<feature type="domain" description="C2H2-type" evidence="12">
    <location>
        <begin position="218"/>
        <end position="247"/>
    </location>
</feature>
<dbReference type="Gene3D" id="3.30.160.60">
    <property type="entry name" value="Classic Zinc Finger"/>
    <property type="match status" value="3"/>
</dbReference>
<feature type="domain" description="C2H2-type" evidence="12">
    <location>
        <begin position="248"/>
        <end position="277"/>
    </location>
</feature>
<dbReference type="Proteomes" id="UP000285301">
    <property type="component" value="Unassembled WGS sequence"/>
</dbReference>
<evidence type="ECO:0000313" key="14">
    <source>
        <dbReference type="EMBL" id="RWS09014.1"/>
    </source>
</evidence>
<dbReference type="OrthoDB" id="4748970at2759"/>
<accession>A0A443R166</accession>
<keyword evidence="5" id="KW-0862">Zinc</keyword>
<evidence type="ECO:0000256" key="11">
    <source>
        <dbReference type="SAM" id="MobiDB-lite"/>
    </source>
</evidence>
<dbReference type="PROSITE" id="PS00028">
    <property type="entry name" value="ZINC_FINGER_C2H2_1"/>
    <property type="match status" value="3"/>
</dbReference>
<comment type="caution">
    <text evidence="14">The sequence shown here is derived from an EMBL/GenBank/DDBJ whole genome shotgun (WGS) entry which is preliminary data.</text>
</comment>
<protein>
    <submittedName>
        <fullName evidence="14">Krueppel-like factor 10</fullName>
    </submittedName>
</protein>
<dbReference type="EMBL" id="NCKU01002689">
    <property type="protein sequence ID" value="RWS09014.1"/>
    <property type="molecule type" value="Genomic_DNA"/>
</dbReference>
<evidence type="ECO:0000259" key="12">
    <source>
        <dbReference type="PROSITE" id="PS50157"/>
    </source>
</evidence>
<reference evidence="14" key="2">
    <citation type="submission" date="2018-11" db="EMBL/GenBank/DDBJ databases">
        <title>Trombidioid mite genomics.</title>
        <authorList>
            <person name="Dong X."/>
        </authorList>
    </citation>
    <scope>NUCLEOTIDE SEQUENCE</scope>
    <source>
        <strain evidence="14">UoL-WK</strain>
    </source>
</reference>
<evidence type="ECO:0000256" key="10">
    <source>
        <dbReference type="PROSITE-ProRule" id="PRU00042"/>
    </source>
</evidence>
<dbReference type="InterPro" id="IPR036236">
    <property type="entry name" value="Znf_C2H2_sf"/>
</dbReference>
<dbReference type="SUPFAM" id="SSF57667">
    <property type="entry name" value="beta-beta-alpha zinc fingers"/>
    <property type="match status" value="2"/>
</dbReference>
<dbReference type="GO" id="GO:0000981">
    <property type="term" value="F:DNA-binding transcription factor activity, RNA polymerase II-specific"/>
    <property type="evidence" value="ECO:0007669"/>
    <property type="project" value="TreeGrafter"/>
</dbReference>
<sequence>MSSSSPSESDISSKCDSPLCASDEDLHNFALKSSDPLASSFNNDLVVLGVDLKTLSQSFSKDEFTGESGVTNTLTELTPHRNTSDSLSSNSSLNWPTLNANGSQNSSDTNAEFSPQLCQRMSQYFTSPMRHHDYHAFHQPSLHSPAAMEAEESNTPLPPVSTIRSSMTANIGVSAVSEFHEVPKIARTRTGVKRIRKSVVQSEVVNSSQSDPNQEKIFECTYEGCSKVYSKSSHLKAHLRRHTGEKPFACQWPGCGWRFSRSDELSRHKRSHSGVKPYRCQICEKCFSRSDHLAKHLKVHRKDFPDGVVRFQMMPQRRGRCGRRPNSYSLINANKSSADLSQNALVAETNIIVPTVKVVN</sequence>
<dbReference type="FunFam" id="3.30.160.60:FF:000018">
    <property type="entry name" value="Krueppel-like factor 15"/>
    <property type="match status" value="1"/>
</dbReference>
<evidence type="ECO:0000256" key="9">
    <source>
        <dbReference type="ARBA" id="ARBA00023242"/>
    </source>
</evidence>
<dbReference type="GO" id="GO:0000978">
    <property type="term" value="F:RNA polymerase II cis-regulatory region sequence-specific DNA binding"/>
    <property type="evidence" value="ECO:0007669"/>
    <property type="project" value="TreeGrafter"/>
</dbReference>
<reference evidence="14 15" key="1">
    <citation type="journal article" date="2018" name="Gigascience">
        <title>Genomes of trombidid mites reveal novel predicted allergens and laterally-transferred genes associated with secondary metabolism.</title>
        <authorList>
            <person name="Dong X."/>
            <person name="Chaisiri K."/>
            <person name="Xia D."/>
            <person name="Armstrong S.D."/>
            <person name="Fang Y."/>
            <person name="Donnelly M.J."/>
            <person name="Kadowaki T."/>
            <person name="McGarry J.W."/>
            <person name="Darby A.C."/>
            <person name="Makepeace B.L."/>
        </authorList>
    </citation>
    <scope>NUCLEOTIDE SEQUENCE [LARGE SCALE GENOMIC DNA]</scope>
    <source>
        <strain evidence="14">UoL-WK</strain>
    </source>
</reference>
<dbReference type="Pfam" id="PF00096">
    <property type="entry name" value="zf-C2H2"/>
    <property type="match status" value="3"/>
</dbReference>
<name>A0A443R166_9ACAR</name>
<feature type="compositionally biased region" description="Low complexity" evidence="11">
    <location>
        <begin position="84"/>
        <end position="94"/>
    </location>
</feature>
<dbReference type="AlphaFoldDB" id="A0A443R166"/>
<feature type="region of interest" description="Disordered" evidence="11">
    <location>
        <begin position="62"/>
        <end position="111"/>
    </location>
</feature>
<dbReference type="PROSITE" id="PS50157">
    <property type="entry name" value="ZINC_FINGER_C2H2_2"/>
    <property type="match status" value="3"/>
</dbReference>
<evidence type="ECO:0000256" key="3">
    <source>
        <dbReference type="ARBA" id="ARBA00022737"/>
    </source>
</evidence>
<evidence type="ECO:0000256" key="7">
    <source>
        <dbReference type="ARBA" id="ARBA00023125"/>
    </source>
</evidence>
<feature type="compositionally biased region" description="Polar residues" evidence="11">
    <location>
        <begin position="95"/>
        <end position="111"/>
    </location>
</feature>
<evidence type="ECO:0000313" key="15">
    <source>
        <dbReference type="Proteomes" id="UP000285301"/>
    </source>
</evidence>
<dbReference type="FunFam" id="3.30.160.60:FF:002639">
    <property type="entry name" value="Kruppel-Like Factor (Zinc finger protein)"/>
    <property type="match status" value="1"/>
</dbReference>
<gene>
    <name evidence="14" type="ORF">B4U79_02995</name>
    <name evidence="13" type="ORF">B4U79_13837</name>
</gene>
<evidence type="ECO:0000256" key="1">
    <source>
        <dbReference type="ARBA" id="ARBA00004123"/>
    </source>
</evidence>
<evidence type="ECO:0000256" key="6">
    <source>
        <dbReference type="ARBA" id="ARBA00023015"/>
    </source>
</evidence>
<keyword evidence="2" id="KW-0479">Metal-binding</keyword>